<dbReference type="AlphaFoldDB" id="W8VQI1"/>
<proteinExistence type="predicted"/>
<dbReference type="Proteomes" id="UP000031760">
    <property type="component" value="Chromosome"/>
</dbReference>
<accession>W8VQI1</accession>
<sequence>MFLLSFFSTAQTGSTDFWNQVRYGGNLGLSFGTGYTAVQLAPQAVYQVNPIVGVGLGLNGSYVNRNFDRNNGFASDNLDYSSTILGGSIIGIVQPIPEIQLSTDFEYLNVNRDFEDPMFRDDNYWVPALFLGAGYATGPVVFGARYDILYNEGRSIYRNGIQPFVRVLF</sequence>
<keyword evidence="2" id="KW-1185">Reference proteome</keyword>
<dbReference type="STRING" id="1454201.NMS_1091"/>
<evidence type="ECO:0000313" key="1">
    <source>
        <dbReference type="EMBL" id="BAO55100.1"/>
    </source>
</evidence>
<dbReference type="HOGENOM" id="CLU_125390_0_0_10"/>
<dbReference type="KEGG" id="nmf:NMS_1091"/>
<protein>
    <recommendedName>
        <fullName evidence="3">Alpha-ketoglutarate decarboxylase</fullName>
    </recommendedName>
</protein>
<gene>
    <name evidence="1" type="ORF">NMS_1091</name>
</gene>
<name>W8VQI1_9FLAO</name>
<reference evidence="1 2" key="1">
    <citation type="journal article" date="2014" name="Proc. Natl. Acad. Sci. U.S.A.">
        <title>Functional characterization of flavobacteria rhodopsins reveals a unique class of light-driven chloride pump in bacteria.</title>
        <authorList>
            <person name="Yoshizawa S."/>
            <person name="Kumagai Y."/>
            <person name="Kim H."/>
            <person name="Ogura Y."/>
            <person name="Hayashi T."/>
            <person name="Iwasaki W."/>
            <person name="DeLong E.F."/>
            <person name="Kogure K."/>
        </authorList>
    </citation>
    <scope>NUCLEOTIDE SEQUENCE [LARGE SCALE GENOMIC DNA]</scope>
    <source>
        <strain evidence="1 2">S1-08</strain>
    </source>
</reference>
<organism evidence="1 2">
    <name type="scientific">Nonlabens marinus S1-08</name>
    <dbReference type="NCBI Taxonomy" id="1454201"/>
    <lineage>
        <taxon>Bacteria</taxon>
        <taxon>Pseudomonadati</taxon>
        <taxon>Bacteroidota</taxon>
        <taxon>Flavobacteriia</taxon>
        <taxon>Flavobacteriales</taxon>
        <taxon>Flavobacteriaceae</taxon>
        <taxon>Nonlabens</taxon>
    </lineage>
</organism>
<dbReference type="EMBL" id="AP014548">
    <property type="protein sequence ID" value="BAO55100.1"/>
    <property type="molecule type" value="Genomic_DNA"/>
</dbReference>
<evidence type="ECO:0008006" key="3">
    <source>
        <dbReference type="Google" id="ProtNLM"/>
    </source>
</evidence>
<evidence type="ECO:0000313" key="2">
    <source>
        <dbReference type="Proteomes" id="UP000031760"/>
    </source>
</evidence>